<sequence length="226" mass="24421">MSFAMASSSSPQLVSSYSFSTNNKASPPLKNILSLQNPKFIASSNNTQLSWQRSSRNYPMMNKRGRGSCGVVCSYSSPFTIHTLQWASTISSVVLVFAKGTAAPKSFLVPIFALQAPTSIISWIKGEYGLWTAFLALLFRLFFSLPGELELPFMALLLVIVSPYQVMDLRGGGTQAGAIIALAIAGYLAYQHFSRLGSLRKAFDQGSAIATVAIFIITAVSCLLLI</sequence>
<dbReference type="OrthoDB" id="1928310at2759"/>
<dbReference type="EMBL" id="JADFTS010000002">
    <property type="protein sequence ID" value="KAF9621083.1"/>
    <property type="molecule type" value="Genomic_DNA"/>
</dbReference>
<dbReference type="Pfam" id="PF05562">
    <property type="entry name" value="WCOR413"/>
    <property type="match status" value="1"/>
</dbReference>
<evidence type="ECO:0000256" key="5">
    <source>
        <dbReference type="ARBA" id="ARBA00023136"/>
    </source>
</evidence>
<reference evidence="7 8" key="1">
    <citation type="submission" date="2020-10" db="EMBL/GenBank/DDBJ databases">
        <title>The Coptis chinensis genome and diversification of protoberbering-type alkaloids.</title>
        <authorList>
            <person name="Wang B."/>
            <person name="Shu S."/>
            <person name="Song C."/>
            <person name="Liu Y."/>
        </authorList>
    </citation>
    <scope>NUCLEOTIDE SEQUENCE [LARGE SCALE GENOMIC DNA]</scope>
    <source>
        <strain evidence="7">HL-2020</strain>
        <tissue evidence="7">Leaf</tissue>
    </source>
</reference>
<evidence type="ECO:0000256" key="1">
    <source>
        <dbReference type="ARBA" id="ARBA00004141"/>
    </source>
</evidence>
<keyword evidence="4 6" id="KW-1133">Transmembrane helix</keyword>
<comment type="similarity">
    <text evidence="2">Belongs to the Cold-regulated 413 protein family.</text>
</comment>
<keyword evidence="5 6" id="KW-0472">Membrane</keyword>
<dbReference type="AlphaFoldDB" id="A0A835M648"/>
<proteinExistence type="inferred from homology"/>
<dbReference type="GO" id="GO:0016020">
    <property type="term" value="C:membrane"/>
    <property type="evidence" value="ECO:0007669"/>
    <property type="project" value="UniProtKB-SubCell"/>
</dbReference>
<comment type="subcellular location">
    <subcellularLocation>
        <location evidence="1">Membrane</location>
        <topology evidence="1">Multi-pass membrane protein</topology>
    </subcellularLocation>
</comment>
<evidence type="ECO:0000256" key="6">
    <source>
        <dbReference type="SAM" id="Phobius"/>
    </source>
</evidence>
<comment type="caution">
    <text evidence="7">The sequence shown here is derived from an EMBL/GenBank/DDBJ whole genome shotgun (WGS) entry which is preliminary data.</text>
</comment>
<name>A0A835M648_9MAGN</name>
<feature type="transmembrane region" description="Helical" evidence="6">
    <location>
        <begin position="151"/>
        <end position="169"/>
    </location>
</feature>
<dbReference type="PANTHER" id="PTHR33596">
    <property type="entry name" value="COLD-REGULATED 413 PLASMA MEMBRANE PROTEIN 2"/>
    <property type="match status" value="1"/>
</dbReference>
<evidence type="ECO:0000256" key="4">
    <source>
        <dbReference type="ARBA" id="ARBA00022989"/>
    </source>
</evidence>
<organism evidence="7 8">
    <name type="scientific">Coptis chinensis</name>
    <dbReference type="NCBI Taxonomy" id="261450"/>
    <lineage>
        <taxon>Eukaryota</taxon>
        <taxon>Viridiplantae</taxon>
        <taxon>Streptophyta</taxon>
        <taxon>Embryophyta</taxon>
        <taxon>Tracheophyta</taxon>
        <taxon>Spermatophyta</taxon>
        <taxon>Magnoliopsida</taxon>
        <taxon>Ranunculales</taxon>
        <taxon>Ranunculaceae</taxon>
        <taxon>Coptidoideae</taxon>
        <taxon>Coptis</taxon>
    </lineage>
</organism>
<evidence type="ECO:0000313" key="7">
    <source>
        <dbReference type="EMBL" id="KAF9621083.1"/>
    </source>
</evidence>
<feature type="transmembrane region" description="Helical" evidence="6">
    <location>
        <begin position="176"/>
        <end position="193"/>
    </location>
</feature>
<keyword evidence="8" id="KW-1185">Reference proteome</keyword>
<evidence type="ECO:0000313" key="8">
    <source>
        <dbReference type="Proteomes" id="UP000631114"/>
    </source>
</evidence>
<dbReference type="PANTHER" id="PTHR33596:SF17">
    <property type="entry name" value="COLD-REGULATED 413 INNER MEMBRANE PROTEIN 1, CHLOROPLASTIC-RELATED"/>
    <property type="match status" value="1"/>
</dbReference>
<evidence type="ECO:0000256" key="3">
    <source>
        <dbReference type="ARBA" id="ARBA00022692"/>
    </source>
</evidence>
<feature type="transmembrane region" description="Helical" evidence="6">
    <location>
        <begin position="205"/>
        <end position="225"/>
    </location>
</feature>
<gene>
    <name evidence="7" type="ORF">IFM89_016517</name>
</gene>
<accession>A0A835M648</accession>
<keyword evidence="3 6" id="KW-0812">Transmembrane</keyword>
<evidence type="ECO:0000256" key="2">
    <source>
        <dbReference type="ARBA" id="ARBA00005852"/>
    </source>
</evidence>
<protein>
    <submittedName>
        <fullName evidence="7">Uncharacterized protein</fullName>
    </submittedName>
</protein>
<dbReference type="Proteomes" id="UP000631114">
    <property type="component" value="Unassembled WGS sequence"/>
</dbReference>
<dbReference type="InterPro" id="IPR008892">
    <property type="entry name" value="COR413"/>
</dbReference>